<dbReference type="InterPro" id="IPR036242">
    <property type="entry name" value="Agglutinin_dom_sf"/>
</dbReference>
<gene>
    <name evidence="2" type="ORF">AAHA92_27066</name>
</gene>
<dbReference type="PANTHER" id="PTHR39244">
    <property type="entry name" value="NATTERIN-4"/>
    <property type="match status" value="1"/>
</dbReference>
<dbReference type="EMBL" id="JBEAFC010000010">
    <property type="protein sequence ID" value="KAL1538306.1"/>
    <property type="molecule type" value="Genomic_DNA"/>
</dbReference>
<dbReference type="AlphaFoldDB" id="A0ABD1G2L1"/>
<comment type="caution">
    <text evidence="2">The sequence shown here is derived from an EMBL/GenBank/DDBJ whole genome shotgun (WGS) entry which is preliminary data.</text>
</comment>
<dbReference type="SUPFAM" id="SSF50382">
    <property type="entry name" value="Agglutinin"/>
    <property type="match status" value="2"/>
</dbReference>
<sequence length="238" mass="27254">MTSALPNSIVIVINTNRDTYVYRKDSNGSVWGGIDSPFSPLVKIQVERAKADNDHIHLRFTHNNKYWQKNMDTSSIVAISNKLEEDTGKPSCTLFKLKVESDVFYLTHAHTGMSVMFDNSNGVLYLQNYKIGSPLRFLDAETLVKLPKHVAFKAVYIDKYLKAEYYKDNKYLRFASSDPNELASGNEVSLMSDGHVLIKSDYYGLFWRQTSSWIATDTDDVTANNKDTLFWPFDKLMF</sequence>
<dbReference type="InterPro" id="IPR008998">
    <property type="entry name" value="Agglutinin"/>
</dbReference>
<name>A0ABD1G2L1_SALDI</name>
<dbReference type="PANTHER" id="PTHR39244:SF5">
    <property type="entry name" value="NATTERIN-3-LIKE"/>
    <property type="match status" value="1"/>
</dbReference>
<proteinExistence type="predicted"/>
<protein>
    <recommendedName>
        <fullName evidence="1">Agglutinin domain-containing protein</fullName>
    </recommendedName>
</protein>
<evidence type="ECO:0000259" key="1">
    <source>
        <dbReference type="Pfam" id="PF07468"/>
    </source>
</evidence>
<dbReference type="InterPro" id="IPR053237">
    <property type="entry name" value="Natterin_C"/>
</dbReference>
<evidence type="ECO:0000313" key="3">
    <source>
        <dbReference type="Proteomes" id="UP001567538"/>
    </source>
</evidence>
<evidence type="ECO:0000313" key="2">
    <source>
        <dbReference type="EMBL" id="KAL1538306.1"/>
    </source>
</evidence>
<dbReference type="Pfam" id="PF07468">
    <property type="entry name" value="Agglutinin"/>
    <property type="match status" value="1"/>
</dbReference>
<organism evidence="2 3">
    <name type="scientific">Salvia divinorum</name>
    <name type="common">Maria pastora</name>
    <name type="synonym">Diviner's sage</name>
    <dbReference type="NCBI Taxonomy" id="28513"/>
    <lineage>
        <taxon>Eukaryota</taxon>
        <taxon>Viridiplantae</taxon>
        <taxon>Streptophyta</taxon>
        <taxon>Embryophyta</taxon>
        <taxon>Tracheophyta</taxon>
        <taxon>Spermatophyta</taxon>
        <taxon>Magnoliopsida</taxon>
        <taxon>eudicotyledons</taxon>
        <taxon>Gunneridae</taxon>
        <taxon>Pentapetalae</taxon>
        <taxon>asterids</taxon>
        <taxon>lamiids</taxon>
        <taxon>Lamiales</taxon>
        <taxon>Lamiaceae</taxon>
        <taxon>Nepetoideae</taxon>
        <taxon>Mentheae</taxon>
        <taxon>Salviinae</taxon>
        <taxon>Salvia</taxon>
        <taxon>Salvia subgen. Calosphace</taxon>
    </lineage>
</organism>
<feature type="domain" description="Agglutinin" evidence="1">
    <location>
        <begin position="6"/>
        <end position="140"/>
    </location>
</feature>
<reference evidence="2 3" key="1">
    <citation type="submission" date="2024-06" db="EMBL/GenBank/DDBJ databases">
        <title>A chromosome level genome sequence of Diviner's sage (Salvia divinorum).</title>
        <authorList>
            <person name="Ford S.A."/>
            <person name="Ro D.-K."/>
            <person name="Ness R.W."/>
            <person name="Phillips M.A."/>
        </authorList>
    </citation>
    <scope>NUCLEOTIDE SEQUENCE [LARGE SCALE GENOMIC DNA]</scope>
    <source>
        <strain evidence="2">SAF-2024a</strain>
        <tissue evidence="2">Leaf</tissue>
    </source>
</reference>
<accession>A0ABD1G2L1</accession>
<keyword evidence="3" id="KW-1185">Reference proteome</keyword>
<dbReference type="Proteomes" id="UP001567538">
    <property type="component" value="Unassembled WGS sequence"/>
</dbReference>
<dbReference type="Gene3D" id="2.80.10.50">
    <property type="match status" value="2"/>
</dbReference>